<dbReference type="eggNOG" id="COG2265">
    <property type="taxonomic scope" value="Bacteria"/>
</dbReference>
<evidence type="ECO:0000313" key="2">
    <source>
        <dbReference type="EMBL" id="EHQ89732.1"/>
    </source>
</evidence>
<dbReference type="Pfam" id="PF13649">
    <property type="entry name" value="Methyltransf_25"/>
    <property type="match status" value="1"/>
</dbReference>
<dbReference type="SUPFAM" id="SSF53335">
    <property type="entry name" value="S-adenosyl-L-methionine-dependent methyltransferases"/>
    <property type="match status" value="1"/>
</dbReference>
<dbReference type="STRING" id="768710.DesyoDRAFT_2666"/>
<keyword evidence="3" id="KW-1185">Reference proteome</keyword>
<dbReference type="GO" id="GO:0032259">
    <property type="term" value="P:methylation"/>
    <property type="evidence" value="ECO:0007669"/>
    <property type="project" value="UniProtKB-KW"/>
</dbReference>
<proteinExistence type="predicted"/>
<dbReference type="RefSeq" id="WP_007783692.1">
    <property type="nucleotide sequence ID" value="NZ_CM001441.1"/>
</dbReference>
<dbReference type="InterPro" id="IPR029063">
    <property type="entry name" value="SAM-dependent_MTases_sf"/>
</dbReference>
<dbReference type="CDD" id="cd02440">
    <property type="entry name" value="AdoMet_MTases"/>
    <property type="match status" value="1"/>
</dbReference>
<dbReference type="Proteomes" id="UP000005104">
    <property type="component" value="Chromosome"/>
</dbReference>
<name>H5Y451_9FIRM</name>
<evidence type="ECO:0000313" key="3">
    <source>
        <dbReference type="Proteomes" id="UP000005104"/>
    </source>
</evidence>
<keyword evidence="2" id="KW-0808">Transferase</keyword>
<protein>
    <submittedName>
        <fullName evidence="2">SAM-dependent methyltransferase, tRNA(Uracil-5)-methyltransferase</fullName>
    </submittedName>
</protein>
<dbReference type="HOGENOM" id="CLU_060275_2_0_9"/>
<dbReference type="AlphaFoldDB" id="H5Y451"/>
<gene>
    <name evidence="2" type="ORF">DesyoDRAFT_2666</name>
</gene>
<sequence length="277" mass="31309">MTADYYEQLLNKFKRNSEEAEAHWDARAEQFNSRQQMDTGYTDQMISFLLKKGLVSGGSSVLDIGCGSGRYSIPLARTVQKVTALDISTKMLDYLKFNAENTGLKNIEGLKLDWADLDLKEMDFQNRFDLVFAAMCPGIKSQKSLEKMSQASRNYCLIAQFIETKDGLAELIKGVLGSSNNSHDPHNDRNSVYAIFNLLWLQGLEPEITYLLEKGELDFTVEEALQHYERWLQNASASQKFAVKDMILDIAEEGMVKVTHHSTLALILWKAAKGSCR</sequence>
<organism evidence="2 3">
    <name type="scientific">Desulfosporosinus youngiae DSM 17734</name>
    <dbReference type="NCBI Taxonomy" id="768710"/>
    <lineage>
        <taxon>Bacteria</taxon>
        <taxon>Bacillati</taxon>
        <taxon>Bacillota</taxon>
        <taxon>Clostridia</taxon>
        <taxon>Eubacteriales</taxon>
        <taxon>Desulfitobacteriaceae</taxon>
        <taxon>Desulfosporosinus</taxon>
    </lineage>
</organism>
<accession>H5Y451</accession>
<dbReference type="Gene3D" id="3.40.50.150">
    <property type="entry name" value="Vaccinia Virus protein VP39"/>
    <property type="match status" value="1"/>
</dbReference>
<dbReference type="OrthoDB" id="9791837at2"/>
<feature type="domain" description="Methyltransferase" evidence="1">
    <location>
        <begin position="61"/>
        <end position="147"/>
    </location>
</feature>
<keyword evidence="2" id="KW-0489">Methyltransferase</keyword>
<dbReference type="PANTHER" id="PTHR43667:SF2">
    <property type="entry name" value="FATTY ACID C-METHYL TRANSFERASE"/>
    <property type="match status" value="1"/>
</dbReference>
<evidence type="ECO:0000259" key="1">
    <source>
        <dbReference type="Pfam" id="PF13649"/>
    </source>
</evidence>
<dbReference type="InterPro" id="IPR050723">
    <property type="entry name" value="CFA/CMAS"/>
</dbReference>
<reference evidence="2 3" key="1">
    <citation type="submission" date="2011-11" db="EMBL/GenBank/DDBJ databases">
        <title>The Noncontiguous Finished genome of Desulfosporosinus youngiae DSM 17734.</title>
        <authorList>
            <consortium name="US DOE Joint Genome Institute (JGI-PGF)"/>
            <person name="Lucas S."/>
            <person name="Han J."/>
            <person name="Lapidus A."/>
            <person name="Cheng J.-F."/>
            <person name="Goodwin L."/>
            <person name="Pitluck S."/>
            <person name="Peters L."/>
            <person name="Ovchinnikova G."/>
            <person name="Lu M."/>
            <person name="Land M.L."/>
            <person name="Hauser L."/>
            <person name="Pester M."/>
            <person name="Spring S."/>
            <person name="Ollivier B."/>
            <person name="Rattei T."/>
            <person name="Klenk H.-P."/>
            <person name="Wagner M."/>
            <person name="Loy A."/>
            <person name="Woyke T.J."/>
        </authorList>
    </citation>
    <scope>NUCLEOTIDE SEQUENCE [LARGE SCALE GENOMIC DNA]</scope>
    <source>
        <strain evidence="2 3">DSM 17734</strain>
    </source>
</reference>
<dbReference type="GO" id="GO:0008168">
    <property type="term" value="F:methyltransferase activity"/>
    <property type="evidence" value="ECO:0007669"/>
    <property type="project" value="UniProtKB-KW"/>
</dbReference>
<dbReference type="InterPro" id="IPR041698">
    <property type="entry name" value="Methyltransf_25"/>
</dbReference>
<dbReference type="EMBL" id="CM001441">
    <property type="protein sequence ID" value="EHQ89732.1"/>
    <property type="molecule type" value="Genomic_DNA"/>
</dbReference>
<dbReference type="PANTHER" id="PTHR43667">
    <property type="entry name" value="CYCLOPROPANE-FATTY-ACYL-PHOSPHOLIPID SYNTHASE"/>
    <property type="match status" value="1"/>
</dbReference>